<proteinExistence type="predicted"/>
<gene>
    <name evidence="1" type="ORF">TNCV_4294791</name>
</gene>
<accession>A0A8X6RSQ9</accession>
<dbReference type="AlphaFoldDB" id="A0A8X6RSQ9"/>
<dbReference type="EMBL" id="BMAU01021177">
    <property type="protein sequence ID" value="GFX94437.1"/>
    <property type="molecule type" value="Genomic_DNA"/>
</dbReference>
<keyword evidence="2" id="KW-1185">Reference proteome</keyword>
<organism evidence="1 2">
    <name type="scientific">Trichonephila clavipes</name>
    <name type="common">Golden silk orbweaver</name>
    <name type="synonym">Nephila clavipes</name>
    <dbReference type="NCBI Taxonomy" id="2585209"/>
    <lineage>
        <taxon>Eukaryota</taxon>
        <taxon>Metazoa</taxon>
        <taxon>Ecdysozoa</taxon>
        <taxon>Arthropoda</taxon>
        <taxon>Chelicerata</taxon>
        <taxon>Arachnida</taxon>
        <taxon>Araneae</taxon>
        <taxon>Araneomorphae</taxon>
        <taxon>Entelegynae</taxon>
        <taxon>Araneoidea</taxon>
        <taxon>Nephilidae</taxon>
        <taxon>Trichonephila</taxon>
    </lineage>
</organism>
<evidence type="ECO:0000313" key="2">
    <source>
        <dbReference type="Proteomes" id="UP000887159"/>
    </source>
</evidence>
<evidence type="ECO:0000313" key="1">
    <source>
        <dbReference type="EMBL" id="GFX94437.1"/>
    </source>
</evidence>
<dbReference type="Proteomes" id="UP000887159">
    <property type="component" value="Unassembled WGS sequence"/>
</dbReference>
<protein>
    <submittedName>
        <fullName evidence="1">Uncharacterized protein</fullName>
    </submittedName>
</protein>
<reference evidence="1" key="1">
    <citation type="submission" date="2020-08" db="EMBL/GenBank/DDBJ databases">
        <title>Multicomponent nature underlies the extraordinary mechanical properties of spider dragline silk.</title>
        <authorList>
            <person name="Kono N."/>
            <person name="Nakamura H."/>
            <person name="Mori M."/>
            <person name="Yoshida Y."/>
            <person name="Ohtoshi R."/>
            <person name="Malay A.D."/>
            <person name="Moran D.A.P."/>
            <person name="Tomita M."/>
            <person name="Numata K."/>
            <person name="Arakawa K."/>
        </authorList>
    </citation>
    <scope>NUCLEOTIDE SEQUENCE</scope>
</reference>
<comment type="caution">
    <text evidence="1">The sequence shown here is derived from an EMBL/GenBank/DDBJ whole genome shotgun (WGS) entry which is preliminary data.</text>
</comment>
<sequence length="90" mass="10350">MDQTTAKPFRHHIDFPAKTVWKKILDLVATPPCHLRSTNKDTLTQAGPFTQGLNYKLDMGWRETLRVPFPSDTQRHHSENIHFCSFTGGE</sequence>
<name>A0A8X6RSQ9_TRICX</name>